<keyword evidence="3 6" id="KW-0812">Transmembrane</keyword>
<comment type="caution">
    <text evidence="8">The sequence shown here is derived from an EMBL/GenBank/DDBJ whole genome shotgun (WGS) entry which is preliminary data.</text>
</comment>
<gene>
    <name evidence="8" type="ORF">Afil01_00120</name>
</gene>
<feature type="transmembrane region" description="Helical" evidence="6">
    <location>
        <begin position="119"/>
        <end position="137"/>
    </location>
</feature>
<feature type="domain" description="EamA" evidence="7">
    <location>
        <begin position="7"/>
        <end position="134"/>
    </location>
</feature>
<dbReference type="RefSeq" id="WP_285660450.1">
    <property type="nucleotide sequence ID" value="NZ_BSTX01000001.1"/>
</dbReference>
<keyword evidence="5 6" id="KW-0472">Membrane</keyword>
<reference evidence="8" key="1">
    <citation type="submission" date="2023-03" db="EMBL/GenBank/DDBJ databases">
        <title>Actinorhabdospora filicis NBRC 111898.</title>
        <authorList>
            <person name="Ichikawa N."/>
            <person name="Sato H."/>
            <person name="Tonouchi N."/>
        </authorList>
    </citation>
    <scope>NUCLEOTIDE SEQUENCE</scope>
    <source>
        <strain evidence="8">NBRC 111898</strain>
    </source>
</reference>
<feature type="transmembrane region" description="Helical" evidence="6">
    <location>
        <begin position="174"/>
        <end position="196"/>
    </location>
</feature>
<dbReference type="InterPro" id="IPR037185">
    <property type="entry name" value="EmrE-like"/>
</dbReference>
<keyword evidence="4 6" id="KW-1133">Transmembrane helix</keyword>
<feature type="transmembrane region" description="Helical" evidence="6">
    <location>
        <begin position="91"/>
        <end position="112"/>
    </location>
</feature>
<evidence type="ECO:0000256" key="3">
    <source>
        <dbReference type="ARBA" id="ARBA00022692"/>
    </source>
</evidence>
<evidence type="ECO:0000256" key="4">
    <source>
        <dbReference type="ARBA" id="ARBA00022989"/>
    </source>
</evidence>
<dbReference type="PANTHER" id="PTHR32322:SF2">
    <property type="entry name" value="EAMA DOMAIN-CONTAINING PROTEIN"/>
    <property type="match status" value="1"/>
</dbReference>
<organism evidence="8 9">
    <name type="scientific">Actinorhabdospora filicis</name>
    <dbReference type="NCBI Taxonomy" id="1785913"/>
    <lineage>
        <taxon>Bacteria</taxon>
        <taxon>Bacillati</taxon>
        <taxon>Actinomycetota</taxon>
        <taxon>Actinomycetes</taxon>
        <taxon>Micromonosporales</taxon>
        <taxon>Micromonosporaceae</taxon>
        <taxon>Actinorhabdospora</taxon>
    </lineage>
</organism>
<dbReference type="InterPro" id="IPR000620">
    <property type="entry name" value="EamA_dom"/>
</dbReference>
<feature type="transmembrane region" description="Helical" evidence="6">
    <location>
        <begin position="263"/>
        <end position="283"/>
    </location>
</feature>
<feature type="transmembrane region" description="Helical" evidence="6">
    <location>
        <begin position="65"/>
        <end position="85"/>
    </location>
</feature>
<dbReference type="SUPFAM" id="SSF103481">
    <property type="entry name" value="Multidrug resistance efflux transporter EmrE"/>
    <property type="match status" value="2"/>
</dbReference>
<dbReference type="InterPro" id="IPR050638">
    <property type="entry name" value="AA-Vitamin_Transporters"/>
</dbReference>
<evidence type="ECO:0000313" key="9">
    <source>
        <dbReference type="Proteomes" id="UP001165079"/>
    </source>
</evidence>
<protein>
    <submittedName>
        <fullName evidence="8">ABC transporter permease</fullName>
    </submittedName>
</protein>
<evidence type="ECO:0000256" key="5">
    <source>
        <dbReference type="ARBA" id="ARBA00023136"/>
    </source>
</evidence>
<feature type="transmembrane region" description="Helical" evidence="6">
    <location>
        <begin position="33"/>
        <end position="53"/>
    </location>
</feature>
<evidence type="ECO:0000313" key="8">
    <source>
        <dbReference type="EMBL" id="GLZ75205.1"/>
    </source>
</evidence>
<evidence type="ECO:0000256" key="1">
    <source>
        <dbReference type="ARBA" id="ARBA00004141"/>
    </source>
</evidence>
<feature type="domain" description="EamA" evidence="7">
    <location>
        <begin position="144"/>
        <end position="278"/>
    </location>
</feature>
<dbReference type="EMBL" id="BSTX01000001">
    <property type="protein sequence ID" value="GLZ75205.1"/>
    <property type="molecule type" value="Genomic_DNA"/>
</dbReference>
<dbReference type="Proteomes" id="UP001165079">
    <property type="component" value="Unassembled WGS sequence"/>
</dbReference>
<comment type="similarity">
    <text evidence="2">Belongs to the EamA transporter family.</text>
</comment>
<dbReference type="PANTHER" id="PTHR32322">
    <property type="entry name" value="INNER MEMBRANE TRANSPORTER"/>
    <property type="match status" value="1"/>
</dbReference>
<dbReference type="AlphaFoldDB" id="A0A9W6SDD5"/>
<dbReference type="GO" id="GO:0016020">
    <property type="term" value="C:membrane"/>
    <property type="evidence" value="ECO:0007669"/>
    <property type="project" value="UniProtKB-SubCell"/>
</dbReference>
<feature type="transmembrane region" description="Helical" evidence="6">
    <location>
        <begin position="208"/>
        <end position="226"/>
    </location>
</feature>
<accession>A0A9W6SDD5</accession>
<proteinExistence type="inferred from homology"/>
<dbReference type="Pfam" id="PF00892">
    <property type="entry name" value="EamA"/>
    <property type="match status" value="2"/>
</dbReference>
<name>A0A9W6SDD5_9ACTN</name>
<evidence type="ECO:0000259" key="7">
    <source>
        <dbReference type="Pfam" id="PF00892"/>
    </source>
</evidence>
<feature type="transmembrane region" description="Helical" evidence="6">
    <location>
        <begin position="143"/>
        <end position="162"/>
    </location>
</feature>
<sequence>MNASARAVALTAIAPITWGTTYAVTTELLPPGRPLLTALLRALPAGLLLLAMGRQLPTGKWWWRAATLGMLNIGVFFALLFVAAYRLPGGVAAVVGAAGPLVVIGLSALLLNQKVRLRPVLLGIAGVAGVAMVVLTATAKLDAIGVAAGLGGTIAMSAGTVLAKRWGPPPGVRLTSFAGWQLTVGGLFLLPIAFIVEGALPTFTATNVAGYLYLSLVNTALGYFLWFRGVRTLSPVPLTFLGLLSPLTATTVGWIVVGQALSPLQIAGMAVAFGSMLLGQLGARAKTTAASQEPVRTLTRV</sequence>
<evidence type="ECO:0000256" key="6">
    <source>
        <dbReference type="SAM" id="Phobius"/>
    </source>
</evidence>
<evidence type="ECO:0000256" key="2">
    <source>
        <dbReference type="ARBA" id="ARBA00007362"/>
    </source>
</evidence>
<feature type="transmembrane region" description="Helical" evidence="6">
    <location>
        <begin position="238"/>
        <end position="257"/>
    </location>
</feature>
<comment type="subcellular location">
    <subcellularLocation>
        <location evidence="1">Membrane</location>
        <topology evidence="1">Multi-pass membrane protein</topology>
    </subcellularLocation>
</comment>
<keyword evidence="9" id="KW-1185">Reference proteome</keyword>